<evidence type="ECO:0000256" key="1">
    <source>
        <dbReference type="SAM" id="SignalP"/>
    </source>
</evidence>
<keyword evidence="3" id="KW-1185">Reference proteome</keyword>
<name>A0A5C4T579_9BACL</name>
<dbReference type="EMBL" id="VDCQ01000035">
    <property type="protein sequence ID" value="TNJ63986.1"/>
    <property type="molecule type" value="Genomic_DNA"/>
</dbReference>
<evidence type="ECO:0000313" key="2">
    <source>
        <dbReference type="EMBL" id="TNJ63986.1"/>
    </source>
</evidence>
<dbReference type="RefSeq" id="WP_139604533.1">
    <property type="nucleotide sequence ID" value="NZ_VDCQ01000035.1"/>
</dbReference>
<organism evidence="2 3">
    <name type="scientific">Paenibacillus hemerocallicola</name>
    <dbReference type="NCBI Taxonomy" id="1172614"/>
    <lineage>
        <taxon>Bacteria</taxon>
        <taxon>Bacillati</taxon>
        <taxon>Bacillota</taxon>
        <taxon>Bacilli</taxon>
        <taxon>Bacillales</taxon>
        <taxon>Paenibacillaceae</taxon>
        <taxon>Paenibacillus</taxon>
    </lineage>
</organism>
<feature type="signal peptide" evidence="1">
    <location>
        <begin position="1"/>
        <end position="20"/>
    </location>
</feature>
<evidence type="ECO:0000313" key="3">
    <source>
        <dbReference type="Proteomes" id="UP000307943"/>
    </source>
</evidence>
<accession>A0A5C4T579</accession>
<protein>
    <submittedName>
        <fullName evidence="2">Uncharacterized protein</fullName>
    </submittedName>
</protein>
<dbReference type="Proteomes" id="UP000307943">
    <property type="component" value="Unassembled WGS sequence"/>
</dbReference>
<reference evidence="2 3" key="1">
    <citation type="submission" date="2019-05" db="EMBL/GenBank/DDBJ databases">
        <title>We sequenced the genome of Paenibacillus hemerocallicola KCTC 33185 for further insight into its adaptation and study the phylogeny of Paenibacillus.</title>
        <authorList>
            <person name="Narsing Rao M.P."/>
        </authorList>
    </citation>
    <scope>NUCLEOTIDE SEQUENCE [LARGE SCALE GENOMIC DNA]</scope>
    <source>
        <strain evidence="2 3">KCTC 33185</strain>
    </source>
</reference>
<keyword evidence="1" id="KW-0732">Signal</keyword>
<dbReference type="AlphaFoldDB" id="A0A5C4T579"/>
<comment type="caution">
    <text evidence="2">The sequence shown here is derived from an EMBL/GenBank/DDBJ whole genome shotgun (WGS) entry which is preliminary data.</text>
</comment>
<proteinExistence type="predicted"/>
<feature type="chain" id="PRO_5039100902" evidence="1">
    <location>
        <begin position="21"/>
        <end position="83"/>
    </location>
</feature>
<gene>
    <name evidence="2" type="ORF">FE784_22795</name>
</gene>
<sequence>MGFGGCLQGASIAIAVAVMAAEAGETMPMSDMAYTTGRVKLTPCSIIFIKKYKISLVFSIPHNKIILNQKGDDRIGITAAVFD</sequence>